<comment type="caution">
    <text evidence="2">The sequence shown here is derived from an EMBL/GenBank/DDBJ whole genome shotgun (WGS) entry which is preliminary data.</text>
</comment>
<gene>
    <name evidence="2" type="ORF">NX722_10830</name>
</gene>
<organism evidence="2 3">
    <name type="scientific">Endozoicomonas gorgoniicola</name>
    <dbReference type="NCBI Taxonomy" id="1234144"/>
    <lineage>
        <taxon>Bacteria</taxon>
        <taxon>Pseudomonadati</taxon>
        <taxon>Pseudomonadota</taxon>
        <taxon>Gammaproteobacteria</taxon>
        <taxon>Oceanospirillales</taxon>
        <taxon>Endozoicomonadaceae</taxon>
        <taxon>Endozoicomonas</taxon>
    </lineage>
</organism>
<dbReference type="Proteomes" id="UP001209854">
    <property type="component" value="Unassembled WGS sequence"/>
</dbReference>
<evidence type="ECO:0000313" key="2">
    <source>
        <dbReference type="EMBL" id="MCW7553120.1"/>
    </source>
</evidence>
<proteinExistence type="predicted"/>
<dbReference type="RefSeq" id="WP_262567982.1">
    <property type="nucleotide sequence ID" value="NZ_JAPFCC010000001.1"/>
</dbReference>
<name>A0ABT3MUR1_9GAMM</name>
<reference evidence="2 3" key="1">
    <citation type="submission" date="2022-10" db="EMBL/GenBank/DDBJ databases">
        <title>High-quality genome sequences of two octocoral-associated bacteria, Endozoicomonas euniceicola EF212 and Endozoicomonas gorgoniicola PS125.</title>
        <authorList>
            <person name="Chiou Y.-J."/>
            <person name="Chen Y.-H."/>
        </authorList>
    </citation>
    <scope>NUCLEOTIDE SEQUENCE [LARGE SCALE GENOMIC DNA]</scope>
    <source>
        <strain evidence="2 3">PS125</strain>
    </source>
</reference>
<dbReference type="EMBL" id="JAPFCC010000001">
    <property type="protein sequence ID" value="MCW7553120.1"/>
    <property type="molecule type" value="Genomic_DNA"/>
</dbReference>
<feature type="compositionally biased region" description="Polar residues" evidence="1">
    <location>
        <begin position="46"/>
        <end position="67"/>
    </location>
</feature>
<keyword evidence="3" id="KW-1185">Reference proteome</keyword>
<feature type="region of interest" description="Disordered" evidence="1">
    <location>
        <begin position="45"/>
        <end position="93"/>
    </location>
</feature>
<evidence type="ECO:0000256" key="1">
    <source>
        <dbReference type="SAM" id="MobiDB-lite"/>
    </source>
</evidence>
<accession>A0ABT3MUR1</accession>
<feature type="compositionally biased region" description="Low complexity" evidence="1">
    <location>
        <begin position="68"/>
        <end position="93"/>
    </location>
</feature>
<evidence type="ECO:0000313" key="3">
    <source>
        <dbReference type="Proteomes" id="UP001209854"/>
    </source>
</evidence>
<protein>
    <submittedName>
        <fullName evidence="2">Uncharacterized protein</fullName>
    </submittedName>
</protein>
<sequence length="93" mass="10243">MEIPSDSHMEAYLKHLGIRTGKNNIKSEYLRSIYRVLPRKKALNMSLKQARQQTSIQPGNKSGINLCNNSSSNNSSSINSSSINSSSNSITSQ</sequence>